<dbReference type="RefSeq" id="WP_212686030.1">
    <property type="nucleotide sequence ID" value="NZ_JAGSPN010000001.1"/>
</dbReference>
<sequence length="434" mass="47664">MQLGCLACDNEFSNYHVIIFAKVETQKFKAEGGCMPDMLETKNDFTFVAESAGALNILRAVEEPLNAYGPCWCKSGKKWKFCHKDREKRKPLPFGKINADRLKHYATGSCQHPQAANTTCSSPDSIKSHTIQRRGGLGAISENGHVYSTHKAFANLEKRAGQVDMEKIGVGQASTFPGFCSHHDTELFRPVEQVNSKLDANNCFLLSLRAVAYELATKDSQLRSNVAQREFIDYGISFENQAIAQNFLYLKQVGIEQGLKDLTLMKALYDEAFQSQDLGKFSFYSVEFDKVLPFAAAGAFMPEFDFTGAQLQEIDVGQPVSQIALNITKLGDNNTCVVFGWFGGANCAAARLVDSFKAIPHQEKANSLLALALEHLENFFCTPSWWDGLTPEVSAKLHQKIAGGLLARSQTALVEPGLSAVSANVAGSIECFSL</sequence>
<proteinExistence type="predicted"/>
<comment type="caution">
    <text evidence="1">The sequence shown here is derived from an EMBL/GenBank/DDBJ whole genome shotgun (WGS) entry which is preliminary data.</text>
</comment>
<reference evidence="1" key="1">
    <citation type="submission" date="2021-04" db="EMBL/GenBank/DDBJ databases">
        <title>novel species isolated from subtropical streams in China.</title>
        <authorList>
            <person name="Lu H."/>
        </authorList>
    </citation>
    <scope>NUCLEOTIDE SEQUENCE</scope>
    <source>
        <strain evidence="1">LFS511W</strain>
    </source>
</reference>
<dbReference type="EMBL" id="JAGSPN010000001">
    <property type="protein sequence ID" value="MBR7780633.1"/>
    <property type="molecule type" value="Genomic_DNA"/>
</dbReference>
<keyword evidence="2" id="KW-1185">Reference proteome</keyword>
<accession>A0A941DH43</accession>
<protein>
    <recommendedName>
        <fullName evidence="3">SEC-C motif-containing protein</fullName>
    </recommendedName>
</protein>
<dbReference type="Proteomes" id="UP000680067">
    <property type="component" value="Unassembled WGS sequence"/>
</dbReference>
<evidence type="ECO:0000313" key="2">
    <source>
        <dbReference type="Proteomes" id="UP000680067"/>
    </source>
</evidence>
<dbReference type="AlphaFoldDB" id="A0A941DH43"/>
<gene>
    <name evidence="1" type="ORF">KDM89_00645</name>
</gene>
<evidence type="ECO:0008006" key="3">
    <source>
        <dbReference type="Google" id="ProtNLM"/>
    </source>
</evidence>
<name>A0A941DH43_9BURK</name>
<evidence type="ECO:0000313" key="1">
    <source>
        <dbReference type="EMBL" id="MBR7780633.1"/>
    </source>
</evidence>
<organism evidence="1 2">
    <name type="scientific">Undibacterium luofuense</name>
    <dbReference type="NCBI Taxonomy" id="2828733"/>
    <lineage>
        <taxon>Bacteria</taxon>
        <taxon>Pseudomonadati</taxon>
        <taxon>Pseudomonadota</taxon>
        <taxon>Betaproteobacteria</taxon>
        <taxon>Burkholderiales</taxon>
        <taxon>Oxalobacteraceae</taxon>
        <taxon>Undibacterium</taxon>
    </lineage>
</organism>